<dbReference type="HOGENOM" id="CLU_3249407_0_0_9"/>
<dbReference type="EMBL" id="BA000059">
    <property type="protein sequence ID" value="BAO05107.1"/>
    <property type="molecule type" value="Genomic_DNA"/>
</dbReference>
<gene>
    <name evidence="1" type="ORF">CBO05P2_082</name>
</gene>
<dbReference type="Proteomes" id="UP000054164">
    <property type="component" value="Unassembled WGS sequence"/>
</dbReference>
<reference evidence="1" key="1">
    <citation type="submission" date="2013-10" db="EMBL/GenBank/DDBJ databases">
        <title>Draft genome sequence of Clostridium botulinum type B strain Osaka05.</title>
        <authorList>
            <person name="Sakaguchi Y."/>
            <person name="Hosomi K."/>
            <person name="Uchiyama J."/>
            <person name="Ogura Y."/>
            <person name="Sakaguchi M."/>
            <person name="Kohda T."/>
            <person name="Mukamoto M."/>
            <person name="Misawa N."/>
            <person name="Matsuzaki S."/>
            <person name="Hayashi T."/>
            <person name="Kozaki S."/>
        </authorList>
    </citation>
    <scope>NUCLEOTIDE SEQUENCE</scope>
    <source>
        <strain evidence="1">Osaka05</strain>
    </source>
</reference>
<dbReference type="RefSeq" id="WP_277991728.1">
    <property type="nucleotide sequence ID" value="NZ_BA000059.1"/>
</dbReference>
<protein>
    <submittedName>
        <fullName evidence="1">Uncharacterized protein</fullName>
    </submittedName>
</protein>
<evidence type="ECO:0000313" key="1">
    <source>
        <dbReference type="EMBL" id="BAO05107.1"/>
    </source>
</evidence>
<accession>A0A060N5E5</accession>
<proteinExistence type="predicted"/>
<dbReference type="AlphaFoldDB" id="A0A060N5E5"/>
<organism evidence="1">
    <name type="scientific">Clostridium botulinum B str. Osaka05</name>
    <dbReference type="NCBI Taxonomy" id="1407017"/>
    <lineage>
        <taxon>Bacteria</taxon>
        <taxon>Bacillati</taxon>
        <taxon>Bacillota</taxon>
        <taxon>Clostridia</taxon>
        <taxon>Eubacteriales</taxon>
        <taxon>Clostridiaceae</taxon>
        <taxon>Clostridium</taxon>
    </lineage>
</organism>
<sequence>MNNKFLWCNRYNCYCWAVTNATYGYYSCDRKCNECNMSEELE</sequence>
<name>A0A060N5E5_CLOBO</name>